<evidence type="ECO:0000259" key="7">
    <source>
        <dbReference type="Pfam" id="PF21365"/>
    </source>
</evidence>
<dbReference type="InterPro" id="IPR000322">
    <property type="entry name" value="Glyco_hydro_31_TIM"/>
</dbReference>
<dbReference type="InterPro" id="IPR033403">
    <property type="entry name" value="DUF5110"/>
</dbReference>
<gene>
    <name evidence="8" type="primary">yicI_3</name>
    <name evidence="8" type="ORF">ERS852461_01675</name>
</gene>
<dbReference type="AlphaFoldDB" id="A0A174JYR7"/>
<comment type="similarity">
    <text evidence="1 2">Belongs to the glycosyl hydrolase 31 family.</text>
</comment>
<evidence type="ECO:0000256" key="1">
    <source>
        <dbReference type="ARBA" id="ARBA00007806"/>
    </source>
</evidence>
<dbReference type="Gene3D" id="2.60.40.1180">
    <property type="entry name" value="Golgi alpha-mannosidase II"/>
    <property type="match status" value="2"/>
</dbReference>
<evidence type="ECO:0000256" key="3">
    <source>
        <dbReference type="SAM" id="SignalP"/>
    </source>
</evidence>
<dbReference type="Pfam" id="PF13802">
    <property type="entry name" value="Gal_mutarotas_2"/>
    <property type="match status" value="1"/>
</dbReference>
<sequence length="840" mass="96630">MNKMTGMKIRYRFWVWALCLMFPTLVWAENAVRTCTSFTQQGRRVTFHLADSAALQLQLCSPSVVKVWFSPDGTLQRKNASFAVINEELEDVGTVHVDEQAACYEIFTAKLRIRVNKSPLSLQIFDKYQKLLFSDYADKGHVNEGTKKVEYKVLRRDEHFFGLGEKTGKMDRRGESYKMWNSDKPCYSVVEDPLYKSIPFFMSSYRYGIFLDNTYKTEFKFGTESRDYYSFEAPDGEMIYYFIFGKDYKEIIGQYAGLTGKPIMPPKWALGFAQCRGLLTSEKLSREIAEGYRQRGIPCDIIYQDIGWTEHLQDFEWRKGNYTDPKKMLSDLKEMGFKVVVSQDPVISQANKKQWEEADRLGYFVKDSTDGKSYDMPWPWGGNCGVVDFTLPAVADWWGAYQQKPIDDGISGFWTDMGEPAWSNEEQTERLVMKHHLGMHDEIHNVYGLTWDKVVKEQFEKRNPDRRVFQMTRAAYAGLQRYTFGWTGDCGNGDDVSQGWGQLANQIPVILSAGLGLIPFTTCDITGYCGDIEDYPAMAELYTRWIQFGAFNPLSRIHHEGDNPVEPWLFGPEAEKNAKAAIELKYRLLPYIYTYAREAHDTGLPIMRPLFMEYPMDMETFSTDAQFLFGQELLVAPVVKKGARTKNVYLPEGTWIDYNNRKTTYIGEQWTTVEAPLSSIPMFVKQGSVIPTMPVMNYTHEKPVYPLIFEVFPAAKGEEASFTLYEDEGENLGYQRDEFAKTPVRFRTDEDGYHLSVGAREGKGYTVPGPRNFVFRIYLKTAPKGVTVQGTKVKKVKPERLEENMDSDTESLVWSWDKETGICSLRMPDRGEESQISLHI</sequence>
<dbReference type="SUPFAM" id="SSF74650">
    <property type="entry name" value="Galactose mutarotase-like"/>
    <property type="match status" value="1"/>
</dbReference>
<dbReference type="PANTHER" id="PTHR22762:SF166">
    <property type="entry name" value="ALPHA-GLUCOSIDASE"/>
    <property type="match status" value="1"/>
</dbReference>
<evidence type="ECO:0000259" key="6">
    <source>
        <dbReference type="Pfam" id="PF17137"/>
    </source>
</evidence>
<feature type="domain" description="Glycoside hydrolase family 31 TIM barrel" evidence="4">
    <location>
        <begin position="262"/>
        <end position="594"/>
    </location>
</feature>
<dbReference type="SUPFAM" id="SSF51445">
    <property type="entry name" value="(Trans)glycosidases"/>
    <property type="match status" value="1"/>
</dbReference>
<dbReference type="InterPro" id="IPR025887">
    <property type="entry name" value="Glyco_hydro_31_N_dom"/>
</dbReference>
<feature type="domain" description="DUF5110" evidence="6">
    <location>
        <begin position="706"/>
        <end position="778"/>
    </location>
</feature>
<dbReference type="PANTHER" id="PTHR22762">
    <property type="entry name" value="ALPHA-GLUCOSIDASE"/>
    <property type="match status" value="1"/>
</dbReference>
<dbReference type="Gene3D" id="3.20.20.80">
    <property type="entry name" value="Glycosidases"/>
    <property type="match status" value="1"/>
</dbReference>
<dbReference type="GO" id="GO:0061634">
    <property type="term" value="F:alpha-D-xyloside xylohydrolase"/>
    <property type="evidence" value="ECO:0007669"/>
    <property type="project" value="UniProtKB-EC"/>
</dbReference>
<dbReference type="InterPro" id="IPR011013">
    <property type="entry name" value="Gal_mutarotase_sf_dom"/>
</dbReference>
<accession>A0A174JYR7</accession>
<dbReference type="InterPro" id="IPR048395">
    <property type="entry name" value="Glyco_hydro_31_C"/>
</dbReference>
<dbReference type="InterPro" id="IPR017853">
    <property type="entry name" value="GH"/>
</dbReference>
<feature type="chain" id="PRO_5008025583" evidence="3">
    <location>
        <begin position="29"/>
        <end position="840"/>
    </location>
</feature>
<evidence type="ECO:0000259" key="5">
    <source>
        <dbReference type="Pfam" id="PF13802"/>
    </source>
</evidence>
<name>A0A174JYR7_9BACE</name>
<proteinExistence type="inferred from homology"/>
<dbReference type="InterPro" id="IPR013780">
    <property type="entry name" value="Glyco_hydro_b"/>
</dbReference>
<dbReference type="EC" id="3.2.1.177" evidence="8"/>
<dbReference type="Pfam" id="PF01055">
    <property type="entry name" value="Glyco_hydro_31_2nd"/>
    <property type="match status" value="1"/>
</dbReference>
<keyword evidence="2 8" id="KW-0326">Glycosidase</keyword>
<feature type="domain" description="Glycosyl hydrolase family 31 C-terminal" evidence="7">
    <location>
        <begin position="603"/>
        <end position="690"/>
    </location>
</feature>
<evidence type="ECO:0000259" key="4">
    <source>
        <dbReference type="Pfam" id="PF01055"/>
    </source>
</evidence>
<dbReference type="Proteomes" id="UP000095606">
    <property type="component" value="Unassembled WGS sequence"/>
</dbReference>
<feature type="domain" description="Glycoside hydrolase family 31 N-terminal" evidence="5">
    <location>
        <begin position="55"/>
        <end position="219"/>
    </location>
</feature>
<evidence type="ECO:0000313" key="8">
    <source>
        <dbReference type="EMBL" id="CUP02179.1"/>
    </source>
</evidence>
<dbReference type="Pfam" id="PF17137">
    <property type="entry name" value="DUF5110"/>
    <property type="match status" value="1"/>
</dbReference>
<dbReference type="SUPFAM" id="SSF51011">
    <property type="entry name" value="Glycosyl hydrolase domain"/>
    <property type="match status" value="1"/>
</dbReference>
<keyword evidence="3" id="KW-0732">Signal</keyword>
<protein>
    <submittedName>
        <fullName evidence="8">Alpha-glucosidase</fullName>
        <ecNumber evidence="8">3.2.1.177</ecNumber>
    </submittedName>
</protein>
<evidence type="ECO:0000313" key="9">
    <source>
        <dbReference type="Proteomes" id="UP000095606"/>
    </source>
</evidence>
<dbReference type="Gene3D" id="2.60.40.1760">
    <property type="entry name" value="glycosyl hydrolase (family 31)"/>
    <property type="match status" value="1"/>
</dbReference>
<dbReference type="GO" id="GO:0005975">
    <property type="term" value="P:carbohydrate metabolic process"/>
    <property type="evidence" value="ECO:0007669"/>
    <property type="project" value="InterPro"/>
</dbReference>
<evidence type="ECO:0000256" key="2">
    <source>
        <dbReference type="RuleBase" id="RU361185"/>
    </source>
</evidence>
<organism evidence="8 9">
    <name type="scientific">Bacteroides faecis</name>
    <dbReference type="NCBI Taxonomy" id="674529"/>
    <lineage>
        <taxon>Bacteria</taxon>
        <taxon>Pseudomonadati</taxon>
        <taxon>Bacteroidota</taxon>
        <taxon>Bacteroidia</taxon>
        <taxon>Bacteroidales</taxon>
        <taxon>Bacteroidaceae</taxon>
        <taxon>Bacteroides</taxon>
    </lineage>
</organism>
<dbReference type="CDD" id="cd14752">
    <property type="entry name" value="GH31_N"/>
    <property type="match status" value="1"/>
</dbReference>
<dbReference type="EMBL" id="CZAE01000006">
    <property type="protein sequence ID" value="CUP02179.1"/>
    <property type="molecule type" value="Genomic_DNA"/>
</dbReference>
<keyword evidence="2 8" id="KW-0378">Hydrolase</keyword>
<reference evidence="8 9" key="1">
    <citation type="submission" date="2015-09" db="EMBL/GenBank/DDBJ databases">
        <authorList>
            <consortium name="Pathogen Informatics"/>
        </authorList>
    </citation>
    <scope>NUCLEOTIDE SEQUENCE [LARGE SCALE GENOMIC DNA]</scope>
    <source>
        <strain evidence="8 9">2789STDY5834846</strain>
    </source>
</reference>
<dbReference type="GO" id="GO:0030246">
    <property type="term" value="F:carbohydrate binding"/>
    <property type="evidence" value="ECO:0007669"/>
    <property type="project" value="InterPro"/>
</dbReference>
<dbReference type="Pfam" id="PF21365">
    <property type="entry name" value="Glyco_hydro_31_3rd"/>
    <property type="match status" value="1"/>
</dbReference>
<feature type="signal peptide" evidence="3">
    <location>
        <begin position="1"/>
        <end position="28"/>
    </location>
</feature>